<feature type="transmembrane region" description="Helical" evidence="1">
    <location>
        <begin position="44"/>
        <end position="62"/>
    </location>
</feature>
<keyword evidence="1" id="KW-0472">Membrane</keyword>
<dbReference type="EMBL" id="JAEQNA010000011">
    <property type="protein sequence ID" value="MBL0423125.1"/>
    <property type="molecule type" value="Genomic_DNA"/>
</dbReference>
<keyword evidence="3" id="KW-1185">Reference proteome</keyword>
<accession>A0A937D5W3</accession>
<sequence length="153" mass="16332">MRSAPSVSYPAGRSRFGALVLGLAWTAGLASLSGWWWLGPAAGWRHAAVAVLWLGCGALALWSHRRTPSGQLHWDGASWTCSAGPGCRPVSVEAVIDLQSVLLLRLGKPDRTGSTGWFWVGQDADPACWQALRRAVYFRAPEQAVPPAGPVTS</sequence>
<comment type="caution">
    <text evidence="2">The sequence shown here is derived from an EMBL/GenBank/DDBJ whole genome shotgun (WGS) entry which is preliminary data.</text>
</comment>
<keyword evidence="1" id="KW-0812">Transmembrane</keyword>
<evidence type="ECO:0000313" key="2">
    <source>
        <dbReference type="EMBL" id="MBL0423125.1"/>
    </source>
</evidence>
<organism evidence="2 3">
    <name type="scientific">Ramlibacter aurantiacus</name>
    <dbReference type="NCBI Taxonomy" id="2801330"/>
    <lineage>
        <taxon>Bacteria</taxon>
        <taxon>Pseudomonadati</taxon>
        <taxon>Pseudomonadota</taxon>
        <taxon>Betaproteobacteria</taxon>
        <taxon>Burkholderiales</taxon>
        <taxon>Comamonadaceae</taxon>
        <taxon>Ramlibacter</taxon>
    </lineage>
</organism>
<keyword evidence="1" id="KW-1133">Transmembrane helix</keyword>
<evidence type="ECO:0000256" key="1">
    <source>
        <dbReference type="SAM" id="Phobius"/>
    </source>
</evidence>
<dbReference type="AlphaFoldDB" id="A0A937D5W3"/>
<evidence type="ECO:0000313" key="3">
    <source>
        <dbReference type="Proteomes" id="UP000613011"/>
    </source>
</evidence>
<feature type="transmembrane region" description="Helical" evidence="1">
    <location>
        <begin position="16"/>
        <end position="38"/>
    </location>
</feature>
<dbReference type="RefSeq" id="WP_201686258.1">
    <property type="nucleotide sequence ID" value="NZ_JAEQNA010000011.1"/>
</dbReference>
<name>A0A937D5W3_9BURK</name>
<dbReference type="Proteomes" id="UP000613011">
    <property type="component" value="Unassembled WGS sequence"/>
</dbReference>
<reference evidence="2" key="1">
    <citation type="submission" date="2021-01" db="EMBL/GenBank/DDBJ databases">
        <title>Ramlibacter sp. strain AW1 16S ribosomal RNA gene Genome sequencing and assembly.</title>
        <authorList>
            <person name="Kang M."/>
        </authorList>
    </citation>
    <scope>NUCLEOTIDE SEQUENCE</scope>
    <source>
        <strain evidence="2">AW1</strain>
    </source>
</reference>
<protein>
    <submittedName>
        <fullName evidence="2">Uncharacterized protein</fullName>
    </submittedName>
</protein>
<gene>
    <name evidence="2" type="ORF">JI739_22510</name>
</gene>
<proteinExistence type="predicted"/>